<dbReference type="PROSITE" id="PS51257">
    <property type="entry name" value="PROKAR_LIPOPROTEIN"/>
    <property type="match status" value="1"/>
</dbReference>
<keyword evidence="11" id="KW-1185">Reference proteome</keyword>
<dbReference type="InterPro" id="IPR009056">
    <property type="entry name" value="Cyt_c-like_dom"/>
</dbReference>
<dbReference type="GO" id="GO:0009055">
    <property type="term" value="F:electron transfer activity"/>
    <property type="evidence" value="ECO:0007669"/>
    <property type="project" value="InterPro"/>
</dbReference>
<evidence type="ECO:0000259" key="9">
    <source>
        <dbReference type="PROSITE" id="PS51007"/>
    </source>
</evidence>
<accession>A0A941I6K3</accession>
<dbReference type="EMBL" id="JAGSPN010000003">
    <property type="protein sequence ID" value="MBR7781675.1"/>
    <property type="molecule type" value="Genomic_DNA"/>
</dbReference>
<feature type="region of interest" description="Disordered" evidence="7">
    <location>
        <begin position="26"/>
        <end position="54"/>
    </location>
</feature>
<keyword evidence="2 6" id="KW-0349">Heme</keyword>
<evidence type="ECO:0000256" key="5">
    <source>
        <dbReference type="ARBA" id="ARBA00023004"/>
    </source>
</evidence>
<evidence type="ECO:0000256" key="2">
    <source>
        <dbReference type="ARBA" id="ARBA00022617"/>
    </source>
</evidence>
<comment type="caution">
    <text evidence="10">The sequence shown here is derived from an EMBL/GenBank/DDBJ whole genome shotgun (WGS) entry which is preliminary data.</text>
</comment>
<dbReference type="Gene3D" id="1.10.760.10">
    <property type="entry name" value="Cytochrome c-like domain"/>
    <property type="match status" value="1"/>
</dbReference>
<feature type="chain" id="PRO_5037933910" evidence="8">
    <location>
        <begin position="25"/>
        <end position="135"/>
    </location>
</feature>
<dbReference type="SUPFAM" id="SSF46626">
    <property type="entry name" value="Cytochrome c"/>
    <property type="match status" value="1"/>
</dbReference>
<keyword evidence="1" id="KW-0813">Transport</keyword>
<dbReference type="PANTHER" id="PTHR40942:SF4">
    <property type="entry name" value="CYTOCHROME C5"/>
    <property type="match status" value="1"/>
</dbReference>
<evidence type="ECO:0000256" key="4">
    <source>
        <dbReference type="ARBA" id="ARBA00022982"/>
    </source>
</evidence>
<dbReference type="InterPro" id="IPR002323">
    <property type="entry name" value="Cyt_CIE"/>
</dbReference>
<feature type="domain" description="Cytochrome c" evidence="9">
    <location>
        <begin position="50"/>
        <end position="134"/>
    </location>
</feature>
<dbReference type="Proteomes" id="UP000680067">
    <property type="component" value="Unassembled WGS sequence"/>
</dbReference>
<dbReference type="PROSITE" id="PS51007">
    <property type="entry name" value="CYTC"/>
    <property type="match status" value="1"/>
</dbReference>
<dbReference type="PANTHER" id="PTHR40942">
    <property type="match status" value="1"/>
</dbReference>
<keyword evidence="4" id="KW-0249">Electron transport</keyword>
<evidence type="ECO:0000256" key="6">
    <source>
        <dbReference type="PROSITE-ProRule" id="PRU00433"/>
    </source>
</evidence>
<evidence type="ECO:0000256" key="7">
    <source>
        <dbReference type="SAM" id="MobiDB-lite"/>
    </source>
</evidence>
<gene>
    <name evidence="10" type="ORF">KDM89_05960</name>
</gene>
<sequence length="135" mass="13795">MKKTTLILGLLIAAVSLSACNKSAENTTTKESSPSASSTTPASPATPTVAENPVGKKVYGSTCSMCHAANVAGAPKPGDKADWAPRIQQGMDVLYKHALEGFTGAKGQMPARGGAAALSDDEVKAGVDFMVNQSR</sequence>
<dbReference type="Pfam" id="PF13442">
    <property type="entry name" value="Cytochrome_CBB3"/>
    <property type="match status" value="1"/>
</dbReference>
<proteinExistence type="predicted"/>
<dbReference type="AlphaFoldDB" id="A0A941I6K3"/>
<organism evidence="10 11">
    <name type="scientific">Undibacterium luofuense</name>
    <dbReference type="NCBI Taxonomy" id="2828733"/>
    <lineage>
        <taxon>Bacteria</taxon>
        <taxon>Pseudomonadati</taxon>
        <taxon>Pseudomonadota</taxon>
        <taxon>Betaproteobacteria</taxon>
        <taxon>Burkholderiales</taxon>
        <taxon>Oxalobacteraceae</taxon>
        <taxon>Undibacterium</taxon>
    </lineage>
</organism>
<dbReference type="PRINTS" id="PR00607">
    <property type="entry name" value="CYTCHROMECIE"/>
</dbReference>
<evidence type="ECO:0000313" key="11">
    <source>
        <dbReference type="Proteomes" id="UP000680067"/>
    </source>
</evidence>
<dbReference type="RefSeq" id="WP_212687025.1">
    <property type="nucleotide sequence ID" value="NZ_JAGSPN010000003.1"/>
</dbReference>
<dbReference type="GO" id="GO:0020037">
    <property type="term" value="F:heme binding"/>
    <property type="evidence" value="ECO:0007669"/>
    <property type="project" value="InterPro"/>
</dbReference>
<protein>
    <submittedName>
        <fullName evidence="10">Cytochrome c5 family protein</fullName>
    </submittedName>
</protein>
<feature type="signal peptide" evidence="8">
    <location>
        <begin position="1"/>
        <end position="24"/>
    </location>
</feature>
<reference evidence="10" key="1">
    <citation type="submission" date="2021-04" db="EMBL/GenBank/DDBJ databases">
        <title>novel species isolated from subtropical streams in China.</title>
        <authorList>
            <person name="Lu H."/>
        </authorList>
    </citation>
    <scope>NUCLEOTIDE SEQUENCE</scope>
    <source>
        <strain evidence="10">LFS511W</strain>
    </source>
</reference>
<keyword evidence="3 6" id="KW-0479">Metal-binding</keyword>
<dbReference type="GO" id="GO:0005506">
    <property type="term" value="F:iron ion binding"/>
    <property type="evidence" value="ECO:0007669"/>
    <property type="project" value="InterPro"/>
</dbReference>
<evidence type="ECO:0000313" key="10">
    <source>
        <dbReference type="EMBL" id="MBR7781675.1"/>
    </source>
</evidence>
<evidence type="ECO:0000256" key="8">
    <source>
        <dbReference type="SAM" id="SignalP"/>
    </source>
</evidence>
<keyword evidence="5 6" id="KW-0408">Iron</keyword>
<keyword evidence="8" id="KW-0732">Signal</keyword>
<name>A0A941I6K3_9BURK</name>
<feature type="compositionally biased region" description="Low complexity" evidence="7">
    <location>
        <begin position="27"/>
        <end position="50"/>
    </location>
</feature>
<dbReference type="InterPro" id="IPR036909">
    <property type="entry name" value="Cyt_c-like_dom_sf"/>
</dbReference>
<evidence type="ECO:0000256" key="3">
    <source>
        <dbReference type="ARBA" id="ARBA00022723"/>
    </source>
</evidence>
<evidence type="ECO:0000256" key="1">
    <source>
        <dbReference type="ARBA" id="ARBA00022448"/>
    </source>
</evidence>